<evidence type="ECO:0000313" key="3">
    <source>
        <dbReference type="EMBL" id="SES05414.1"/>
    </source>
</evidence>
<keyword evidence="4" id="KW-1185">Reference proteome</keyword>
<keyword evidence="1" id="KW-1133">Transmembrane helix</keyword>
<reference evidence="4" key="1">
    <citation type="submission" date="2016-10" db="EMBL/GenBank/DDBJ databases">
        <authorList>
            <person name="Varghese N."/>
            <person name="Submissions S."/>
        </authorList>
    </citation>
    <scope>NUCLEOTIDE SEQUENCE [LARGE SCALE GENOMIC DNA]</scope>
    <source>
        <strain evidence="4">S9</strain>
    </source>
</reference>
<dbReference type="RefSeq" id="WP_093051170.1">
    <property type="nucleotide sequence ID" value="NZ_FOGT01000007.1"/>
</dbReference>
<keyword evidence="2" id="KW-0732">Signal</keyword>
<evidence type="ECO:0000313" key="4">
    <source>
        <dbReference type="Proteomes" id="UP000198571"/>
    </source>
</evidence>
<keyword evidence="1" id="KW-0812">Transmembrane</keyword>
<protein>
    <submittedName>
        <fullName evidence="3">Uncharacterized protein</fullName>
    </submittedName>
</protein>
<name>A0A1H9U8D7_9BACI</name>
<dbReference type="EMBL" id="FOGT01000007">
    <property type="protein sequence ID" value="SES05414.1"/>
    <property type="molecule type" value="Genomic_DNA"/>
</dbReference>
<keyword evidence="1" id="KW-0472">Membrane</keyword>
<feature type="signal peptide" evidence="2">
    <location>
        <begin position="1"/>
        <end position="20"/>
    </location>
</feature>
<sequence length="187" mass="20736">MKNIKKAFTLFCAVMMLSLAFIPGGTTLANNNATLNFSSEALEALEKSVYVNTLTRTAHVDNERALNYYEFTNDELELIQNELDNLNDYQIQAMIDHATANSEDEMQPLVAPAIVWGGIAVLGIFTGAALYFSSKYMNHVEKQNLINRCYDMGGTPSIDSGDTGGLHGAPKKAWWKMSNTYSFECVK</sequence>
<dbReference type="Proteomes" id="UP000198571">
    <property type="component" value="Unassembled WGS sequence"/>
</dbReference>
<evidence type="ECO:0000256" key="1">
    <source>
        <dbReference type="SAM" id="Phobius"/>
    </source>
</evidence>
<dbReference type="AlphaFoldDB" id="A0A1H9U8D7"/>
<feature type="chain" id="PRO_5039221365" evidence="2">
    <location>
        <begin position="21"/>
        <end position="187"/>
    </location>
</feature>
<feature type="transmembrane region" description="Helical" evidence="1">
    <location>
        <begin position="109"/>
        <end position="132"/>
    </location>
</feature>
<gene>
    <name evidence="3" type="ORF">SAMN05518684_10719</name>
</gene>
<accession>A0A1H9U8D7</accession>
<evidence type="ECO:0000256" key="2">
    <source>
        <dbReference type="SAM" id="SignalP"/>
    </source>
</evidence>
<dbReference type="OrthoDB" id="2963957at2"/>
<organism evidence="3 4">
    <name type="scientific">Salipaludibacillus aurantiacus</name>
    <dbReference type="NCBI Taxonomy" id="1601833"/>
    <lineage>
        <taxon>Bacteria</taxon>
        <taxon>Bacillati</taxon>
        <taxon>Bacillota</taxon>
        <taxon>Bacilli</taxon>
        <taxon>Bacillales</taxon>
        <taxon>Bacillaceae</taxon>
    </lineage>
</organism>
<proteinExistence type="predicted"/>